<proteinExistence type="predicted"/>
<comment type="caution">
    <text evidence="1">The sequence shown here is derived from an EMBL/GenBank/DDBJ whole genome shotgun (WGS) entry which is preliminary data.</text>
</comment>
<dbReference type="AlphaFoldDB" id="A0A9N9AA53"/>
<gene>
    <name evidence="1" type="ORF">FMOSSE_LOCUS5211</name>
</gene>
<protein>
    <submittedName>
        <fullName evidence="1">14386_t:CDS:1</fullName>
    </submittedName>
</protein>
<dbReference type="EMBL" id="CAJVPP010000960">
    <property type="protein sequence ID" value="CAG8524763.1"/>
    <property type="molecule type" value="Genomic_DNA"/>
</dbReference>
<keyword evidence="2" id="KW-1185">Reference proteome</keyword>
<evidence type="ECO:0000313" key="2">
    <source>
        <dbReference type="Proteomes" id="UP000789375"/>
    </source>
</evidence>
<name>A0A9N9AA53_FUNMO</name>
<organism evidence="1 2">
    <name type="scientific">Funneliformis mosseae</name>
    <name type="common">Endomycorrhizal fungus</name>
    <name type="synonym">Glomus mosseae</name>
    <dbReference type="NCBI Taxonomy" id="27381"/>
    <lineage>
        <taxon>Eukaryota</taxon>
        <taxon>Fungi</taxon>
        <taxon>Fungi incertae sedis</taxon>
        <taxon>Mucoromycota</taxon>
        <taxon>Glomeromycotina</taxon>
        <taxon>Glomeromycetes</taxon>
        <taxon>Glomerales</taxon>
        <taxon>Glomeraceae</taxon>
        <taxon>Funneliformis</taxon>
    </lineage>
</organism>
<accession>A0A9N9AA53</accession>
<evidence type="ECO:0000313" key="1">
    <source>
        <dbReference type="EMBL" id="CAG8524763.1"/>
    </source>
</evidence>
<dbReference type="Proteomes" id="UP000789375">
    <property type="component" value="Unassembled WGS sequence"/>
</dbReference>
<sequence>MATEEQRKLLIELVDCCYKRGTIQDKDLRETANKLSEAIGPNHPVTHAFKEQTVYAEESKQKNEERIRGGFEGTYEEHVEYIGICFIMDDETPSEWRNRIWDRLMYFRNKKYYTFGEKDCFYARKALSHLVDGQKIYPFCRMAICYSCNELIYLGIEHLSVGVRCVYNALEGKFITKKFRDISFNETHWGMYQHWATACTGNRFCKLNFKEYMEMKQRIPLDKWMSFHQYDLQINQFGKFRRRGPYTSIIDNNYILKNFGIYAEEKLYSYALWLENISRRIRRIRQRPTNTYSNNILAQNKLLMVSMQSFELVKALVNGDPFNCNFSDSTLEIVGKPWVSISRLVLDSIPRTYRGTLTLILQVSEVYMWKAESNIWKNPAFEPQNAKSQSEGTYITDVIVPVIRSALKKLPIGKSAFISMAKHQSMASADRRGKQEK</sequence>
<reference evidence="1" key="1">
    <citation type="submission" date="2021-06" db="EMBL/GenBank/DDBJ databases">
        <authorList>
            <person name="Kallberg Y."/>
            <person name="Tangrot J."/>
            <person name="Rosling A."/>
        </authorList>
    </citation>
    <scope>NUCLEOTIDE SEQUENCE</scope>
    <source>
        <strain evidence="1">87-6 pot B 2015</strain>
    </source>
</reference>